<evidence type="ECO:0000256" key="1">
    <source>
        <dbReference type="SAM" id="MobiDB-lite"/>
    </source>
</evidence>
<evidence type="ECO:0000313" key="2">
    <source>
        <dbReference type="EMBL" id="KUG05604.1"/>
    </source>
</evidence>
<comment type="caution">
    <text evidence="2">The sequence shown here is derived from an EMBL/GenBank/DDBJ whole genome shotgun (WGS) entry which is preliminary data.</text>
</comment>
<proteinExistence type="predicted"/>
<feature type="region of interest" description="Disordered" evidence="1">
    <location>
        <begin position="128"/>
        <end position="151"/>
    </location>
</feature>
<dbReference type="Gene3D" id="1.10.287.700">
    <property type="entry name" value="Helix hairpin bin"/>
    <property type="match status" value="1"/>
</dbReference>
<dbReference type="EMBL" id="LNQE01001797">
    <property type="protein sequence ID" value="KUG05604.1"/>
    <property type="molecule type" value="Genomic_DNA"/>
</dbReference>
<sequence>MLEAKEGEALLLATYPTVWDEKTKTVAVTGYGDKQVDTSVIMLSPEDVAALGVAEGDTITVMRKVTWTEKISRGAAKAGETIKEGAKGVAEKVHAKEIADTAGKTGEAIKEGATKAGTTIKEGAVKAGESVKEGAQDIAEKVTPKKGGKDL</sequence>
<dbReference type="InterPro" id="IPR009010">
    <property type="entry name" value="Asp_de-COase-like_dom_sf"/>
</dbReference>
<reference evidence="2" key="1">
    <citation type="journal article" date="2015" name="Proc. Natl. Acad. Sci. U.S.A.">
        <title>Networks of energetic and metabolic interactions define dynamics in microbial communities.</title>
        <authorList>
            <person name="Embree M."/>
            <person name="Liu J.K."/>
            <person name="Al-Bassam M.M."/>
            <person name="Zengler K."/>
        </authorList>
    </citation>
    <scope>NUCLEOTIDE SEQUENCE</scope>
</reference>
<gene>
    <name evidence="2" type="ORF">ASZ90_016973</name>
</gene>
<protein>
    <submittedName>
        <fullName evidence="2">Uncharacterized protein</fullName>
    </submittedName>
</protein>
<dbReference type="SUPFAM" id="SSF50692">
    <property type="entry name" value="ADC-like"/>
    <property type="match status" value="1"/>
</dbReference>
<dbReference type="AlphaFoldDB" id="A0A0W8EAB5"/>
<organism evidence="2">
    <name type="scientific">hydrocarbon metagenome</name>
    <dbReference type="NCBI Taxonomy" id="938273"/>
    <lineage>
        <taxon>unclassified sequences</taxon>
        <taxon>metagenomes</taxon>
        <taxon>ecological metagenomes</taxon>
    </lineage>
</organism>
<feature type="compositionally biased region" description="Basic and acidic residues" evidence="1">
    <location>
        <begin position="129"/>
        <end position="151"/>
    </location>
</feature>
<name>A0A0W8EAB5_9ZZZZ</name>
<accession>A0A0W8EAB5</accession>